<keyword evidence="2" id="KW-0812">Transmembrane</keyword>
<dbReference type="AlphaFoldDB" id="A0A402A8I0"/>
<dbReference type="Proteomes" id="UP000287352">
    <property type="component" value="Unassembled WGS sequence"/>
</dbReference>
<sequence>MVEQLSTKTLIWLSGTIMGAIVVIAMLMQHQHDLQSLWLYIEWTFLGGIGIALLYLLYLTWHNVSIRQLERKHRQAEIAKIESEKWAAEQLLLGQQQLDLERLKLEQIKTQQEQERLMMATRWQVQHATIPVGHTLVIRDDQYGSNGYATFQSPRLVEKSEISGPVVPEHAEDEEIEETIPQAPAFPDMCHLISNERMVLCYVKEGPAYGTVDDVLSMAVTGKPGRGKTTALMYYVTVLLKSGAEVVIWDPHGAMAELAVLNGCTLQGLPPTAKVTYLDRKQDIIQSIPGLLHELEVRDTLYRATRQTKHPFLLLADELPVLADYDEELAIQYKAQNKRQAREGEDIESIPSLIKVIRKVVLEARKWRCFFIGSGQSFDAQILPTRVTENFNSRIVFFSSDRRARMSGLENDAIKTLLPTIRRAGSGVMIFDCSRWDGPVIGAIPMITVEHMLAFLQATPTSKDSPVPTSQRPQLHLIEAASSPPFEEAEKPCEEAEEETPLTELEQTVLDLLMMGSSQKQIIQQIWQTTGGDRYVKASAEMQRITAKLLKRKHA</sequence>
<evidence type="ECO:0000256" key="1">
    <source>
        <dbReference type="SAM" id="MobiDB-lite"/>
    </source>
</evidence>
<feature type="region of interest" description="Disordered" evidence="1">
    <location>
        <begin position="481"/>
        <end position="500"/>
    </location>
</feature>
<dbReference type="Gene3D" id="3.40.50.300">
    <property type="entry name" value="P-loop containing nucleotide triphosphate hydrolases"/>
    <property type="match status" value="1"/>
</dbReference>
<dbReference type="InterPro" id="IPR027417">
    <property type="entry name" value="P-loop_NTPase"/>
</dbReference>
<keyword evidence="2" id="KW-1133">Transmembrane helix</keyword>
<keyword evidence="4" id="KW-1185">Reference proteome</keyword>
<dbReference type="SUPFAM" id="SSF52540">
    <property type="entry name" value="P-loop containing nucleoside triphosphate hydrolases"/>
    <property type="match status" value="1"/>
</dbReference>
<organism evidence="3 4">
    <name type="scientific">Tengunoibacter tsumagoiensis</name>
    <dbReference type="NCBI Taxonomy" id="2014871"/>
    <lineage>
        <taxon>Bacteria</taxon>
        <taxon>Bacillati</taxon>
        <taxon>Chloroflexota</taxon>
        <taxon>Ktedonobacteria</taxon>
        <taxon>Ktedonobacterales</taxon>
        <taxon>Dictyobacteraceae</taxon>
        <taxon>Tengunoibacter</taxon>
    </lineage>
</organism>
<dbReference type="EMBL" id="BIFR01000002">
    <property type="protein sequence ID" value="GCE15316.1"/>
    <property type="molecule type" value="Genomic_DNA"/>
</dbReference>
<gene>
    <name evidence="3" type="ORF">KTT_51750</name>
</gene>
<proteinExistence type="predicted"/>
<accession>A0A402A8I0</accession>
<name>A0A402A8I0_9CHLR</name>
<evidence type="ECO:0000313" key="4">
    <source>
        <dbReference type="Proteomes" id="UP000287352"/>
    </source>
</evidence>
<comment type="caution">
    <text evidence="3">The sequence shown here is derived from an EMBL/GenBank/DDBJ whole genome shotgun (WGS) entry which is preliminary data.</text>
</comment>
<feature type="transmembrane region" description="Helical" evidence="2">
    <location>
        <begin position="40"/>
        <end position="61"/>
    </location>
</feature>
<keyword evidence="2" id="KW-0472">Membrane</keyword>
<evidence type="ECO:0000313" key="3">
    <source>
        <dbReference type="EMBL" id="GCE15316.1"/>
    </source>
</evidence>
<feature type="transmembrane region" description="Helical" evidence="2">
    <location>
        <begin position="9"/>
        <end position="28"/>
    </location>
</feature>
<protein>
    <submittedName>
        <fullName evidence="3">Uncharacterized protein</fullName>
    </submittedName>
</protein>
<dbReference type="RefSeq" id="WP_126582797.1">
    <property type="nucleotide sequence ID" value="NZ_BIFR01000002.1"/>
</dbReference>
<evidence type="ECO:0000256" key="2">
    <source>
        <dbReference type="SAM" id="Phobius"/>
    </source>
</evidence>
<reference evidence="4" key="1">
    <citation type="submission" date="2018-12" db="EMBL/GenBank/DDBJ databases">
        <title>Tengunoibacter tsumagoiensis gen. nov., sp. nov., Dictyobacter kobayashii sp. nov., D. alpinus sp. nov., and D. joshuensis sp. nov. and description of Dictyobacteraceae fam. nov. within the order Ktedonobacterales isolated from Tengu-no-mugimeshi.</title>
        <authorList>
            <person name="Wang C.M."/>
            <person name="Zheng Y."/>
            <person name="Sakai Y."/>
            <person name="Toyoda A."/>
            <person name="Minakuchi Y."/>
            <person name="Abe K."/>
            <person name="Yokota A."/>
            <person name="Yabe S."/>
        </authorList>
    </citation>
    <scope>NUCLEOTIDE SEQUENCE [LARGE SCALE GENOMIC DNA]</scope>
    <source>
        <strain evidence="4">Uno3</strain>
    </source>
</reference>